<feature type="transmembrane region" description="Helical" evidence="11">
    <location>
        <begin position="6"/>
        <end position="22"/>
    </location>
</feature>
<keyword evidence="10" id="KW-0407">Ion channel</keyword>
<comment type="caution">
    <text evidence="13">The sequence shown here is derived from an EMBL/GenBank/DDBJ whole genome shotgun (WGS) entry which is preliminary data.</text>
</comment>
<dbReference type="EMBL" id="CAJNOM010002317">
    <property type="protein sequence ID" value="CAF1630753.1"/>
    <property type="molecule type" value="Genomic_DNA"/>
</dbReference>
<dbReference type="InterPro" id="IPR004878">
    <property type="entry name" value="Otopetrin"/>
</dbReference>
<evidence type="ECO:0000256" key="3">
    <source>
        <dbReference type="ARBA" id="ARBA00022448"/>
    </source>
</evidence>
<evidence type="ECO:0000313" key="13">
    <source>
        <dbReference type="EMBL" id="CAF1630753.1"/>
    </source>
</evidence>
<keyword evidence="9 11" id="KW-0472">Membrane</keyword>
<evidence type="ECO:0000256" key="6">
    <source>
        <dbReference type="ARBA" id="ARBA00022781"/>
    </source>
</evidence>
<dbReference type="OrthoDB" id="6429739at2759"/>
<comment type="similarity">
    <text evidence="2">Belongs to the otopetrin family.</text>
</comment>
<proteinExistence type="inferred from homology"/>
<keyword evidence="4" id="KW-1003">Cell membrane</keyword>
<evidence type="ECO:0000256" key="2">
    <source>
        <dbReference type="ARBA" id="ARBA00006513"/>
    </source>
</evidence>
<sequence>MILSFLEFIEGTVHALFIFLALRNRLRRTNKYNYSVREMITLMIRLSLSLWFEKTTTITIKHEANPFQLAFYHVIPWSIVAAITIPL</sequence>
<comment type="subcellular location">
    <subcellularLocation>
        <location evidence="1">Cell membrane</location>
        <topology evidence="1">Multi-pass membrane protein</topology>
    </subcellularLocation>
</comment>
<dbReference type="Proteomes" id="UP000663877">
    <property type="component" value="Unassembled WGS sequence"/>
</dbReference>
<evidence type="ECO:0000313" key="12">
    <source>
        <dbReference type="EMBL" id="CAF1451622.1"/>
    </source>
</evidence>
<name>A0A816D740_9BILA</name>
<dbReference type="AlphaFoldDB" id="A0A816D740"/>
<accession>A0A816D740</accession>
<evidence type="ECO:0000256" key="10">
    <source>
        <dbReference type="ARBA" id="ARBA00023303"/>
    </source>
</evidence>
<dbReference type="EMBL" id="CAJNOI010001992">
    <property type="protein sequence ID" value="CAF1451622.1"/>
    <property type="molecule type" value="Genomic_DNA"/>
</dbReference>
<evidence type="ECO:0000256" key="1">
    <source>
        <dbReference type="ARBA" id="ARBA00004651"/>
    </source>
</evidence>
<reference evidence="13" key="1">
    <citation type="submission" date="2021-02" db="EMBL/GenBank/DDBJ databases">
        <authorList>
            <person name="Nowell W R."/>
        </authorList>
    </citation>
    <scope>NUCLEOTIDE SEQUENCE</scope>
</reference>
<keyword evidence="7 11" id="KW-1133">Transmembrane helix</keyword>
<evidence type="ECO:0000256" key="9">
    <source>
        <dbReference type="ARBA" id="ARBA00023136"/>
    </source>
</evidence>
<keyword evidence="14" id="KW-1185">Reference proteome</keyword>
<protein>
    <submittedName>
        <fullName evidence="13">Uncharacterized protein</fullName>
    </submittedName>
</protein>
<evidence type="ECO:0000256" key="7">
    <source>
        <dbReference type="ARBA" id="ARBA00022989"/>
    </source>
</evidence>
<evidence type="ECO:0000256" key="4">
    <source>
        <dbReference type="ARBA" id="ARBA00022475"/>
    </source>
</evidence>
<keyword evidence="6" id="KW-0375">Hydrogen ion transport</keyword>
<evidence type="ECO:0000256" key="5">
    <source>
        <dbReference type="ARBA" id="ARBA00022692"/>
    </source>
</evidence>
<keyword evidence="5 11" id="KW-0812">Transmembrane</keyword>
<dbReference type="Proteomes" id="UP000663832">
    <property type="component" value="Unassembled WGS sequence"/>
</dbReference>
<keyword evidence="3" id="KW-0813">Transport</keyword>
<evidence type="ECO:0000256" key="8">
    <source>
        <dbReference type="ARBA" id="ARBA00023065"/>
    </source>
</evidence>
<evidence type="ECO:0000256" key="11">
    <source>
        <dbReference type="SAM" id="Phobius"/>
    </source>
</evidence>
<dbReference type="GO" id="GO:0015252">
    <property type="term" value="F:proton channel activity"/>
    <property type="evidence" value="ECO:0007669"/>
    <property type="project" value="InterPro"/>
</dbReference>
<organism evidence="13 14">
    <name type="scientific">Adineta steineri</name>
    <dbReference type="NCBI Taxonomy" id="433720"/>
    <lineage>
        <taxon>Eukaryota</taxon>
        <taxon>Metazoa</taxon>
        <taxon>Spiralia</taxon>
        <taxon>Gnathifera</taxon>
        <taxon>Rotifera</taxon>
        <taxon>Eurotatoria</taxon>
        <taxon>Bdelloidea</taxon>
        <taxon>Adinetida</taxon>
        <taxon>Adinetidae</taxon>
        <taxon>Adineta</taxon>
    </lineage>
</organism>
<evidence type="ECO:0000313" key="14">
    <source>
        <dbReference type="Proteomes" id="UP000663832"/>
    </source>
</evidence>
<gene>
    <name evidence="12" type="ORF">BJG266_LOCUS40466</name>
    <name evidence="13" type="ORF">QVE165_LOCUS57342</name>
</gene>
<dbReference type="Pfam" id="PF03189">
    <property type="entry name" value="Otopetrin"/>
    <property type="match status" value="1"/>
</dbReference>
<dbReference type="GO" id="GO:0005886">
    <property type="term" value="C:plasma membrane"/>
    <property type="evidence" value="ECO:0007669"/>
    <property type="project" value="UniProtKB-SubCell"/>
</dbReference>
<keyword evidence="8" id="KW-0406">Ion transport</keyword>